<organism evidence="1 2">
    <name type="scientific">Aeropyrum pernix</name>
    <dbReference type="NCBI Taxonomy" id="56636"/>
    <lineage>
        <taxon>Archaea</taxon>
        <taxon>Thermoproteota</taxon>
        <taxon>Thermoprotei</taxon>
        <taxon>Desulfurococcales</taxon>
        <taxon>Desulfurococcaceae</taxon>
        <taxon>Aeropyrum</taxon>
    </lineage>
</organism>
<dbReference type="AlphaFoldDB" id="A0A401H7W8"/>
<sequence length="140" mass="15840">MHTPLTPVHIARVERPPTKPDDALPDSEDPVMVYYAGEEDPGPCRVALAYLYMLEDRRAGTPRIRNPALHVKIISLGLRQLSELRRVDRFDVAYIISLSRDNVVNLLKLLGVEAPDVEKIACNKQDLEDVTSVRAMRLRL</sequence>
<protein>
    <submittedName>
        <fullName evidence="1">Uncharacterized protein</fullName>
    </submittedName>
</protein>
<proteinExistence type="predicted"/>
<comment type="caution">
    <text evidence="1">The sequence shown here is derived from an EMBL/GenBank/DDBJ whole genome shotgun (WGS) entry which is preliminary data.</text>
</comment>
<accession>A0A401H7W8</accession>
<reference evidence="1 2" key="1">
    <citation type="submission" date="2017-02" db="EMBL/GenBank/DDBJ databases">
        <title>isolation and characterization of a novel temperate virus Aeropyrum globular virus 1 infecting hyperthermophilic archaeon Aeropyrum.</title>
        <authorList>
            <person name="Yumiya M."/>
            <person name="Yoshida T."/>
            <person name="Sako Y."/>
        </authorList>
    </citation>
    <scope>NUCLEOTIDE SEQUENCE [LARGE SCALE GENOMIC DNA]</scope>
    <source>
        <strain evidence="1 2">YK1-12-2013</strain>
    </source>
</reference>
<name>A0A401H7W8_AERPX</name>
<evidence type="ECO:0000313" key="1">
    <source>
        <dbReference type="EMBL" id="GBF08432.1"/>
    </source>
</evidence>
<dbReference type="EMBL" id="BDMD01000006">
    <property type="protein sequence ID" value="GBF08432.1"/>
    <property type="molecule type" value="Genomic_DNA"/>
</dbReference>
<dbReference type="Proteomes" id="UP000291213">
    <property type="component" value="Unassembled WGS sequence"/>
</dbReference>
<evidence type="ECO:0000313" key="2">
    <source>
        <dbReference type="Proteomes" id="UP000291213"/>
    </source>
</evidence>
<gene>
    <name evidence="1" type="ORF">apy_01570</name>
</gene>